<evidence type="ECO:0000259" key="2">
    <source>
        <dbReference type="PROSITE" id="PS50057"/>
    </source>
</evidence>
<dbReference type="GO" id="GO:0005737">
    <property type="term" value="C:cytoplasm"/>
    <property type="evidence" value="ECO:0007669"/>
    <property type="project" value="TreeGrafter"/>
</dbReference>
<feature type="region of interest" description="Disordered" evidence="1">
    <location>
        <begin position="275"/>
        <end position="325"/>
    </location>
</feature>
<dbReference type="PANTHER" id="PTHR19981:SF1">
    <property type="entry name" value="RHEA, ISOFORM B"/>
    <property type="match status" value="1"/>
</dbReference>
<dbReference type="PROSITE" id="PS50057">
    <property type="entry name" value="FERM_3"/>
    <property type="match status" value="1"/>
</dbReference>
<dbReference type="EnsemblMetazoa" id="XM_019994115.1">
    <property type="protein sequence ID" value="XP_019849674.1"/>
    <property type="gene ID" value="LOC109580678"/>
</dbReference>
<evidence type="ECO:0000313" key="4">
    <source>
        <dbReference type="Proteomes" id="UP000007879"/>
    </source>
</evidence>
<organism evidence="3">
    <name type="scientific">Amphimedon queenslandica</name>
    <name type="common">Sponge</name>
    <dbReference type="NCBI Taxonomy" id="400682"/>
    <lineage>
        <taxon>Eukaryota</taxon>
        <taxon>Metazoa</taxon>
        <taxon>Porifera</taxon>
        <taxon>Demospongiae</taxon>
        <taxon>Heteroscleromorpha</taxon>
        <taxon>Haplosclerida</taxon>
        <taxon>Niphatidae</taxon>
        <taxon>Amphimedon</taxon>
    </lineage>
</organism>
<feature type="region of interest" description="Disordered" evidence="1">
    <location>
        <begin position="220"/>
        <end position="254"/>
    </location>
</feature>
<accession>A0A1X7VCT6</accession>
<dbReference type="STRING" id="400682.A0A1X7VCT6"/>
<reference evidence="4" key="1">
    <citation type="journal article" date="2010" name="Nature">
        <title>The Amphimedon queenslandica genome and the evolution of animal complexity.</title>
        <authorList>
            <person name="Srivastava M."/>
            <person name="Simakov O."/>
            <person name="Chapman J."/>
            <person name="Fahey B."/>
            <person name="Gauthier M.E."/>
            <person name="Mitros T."/>
            <person name="Richards G.S."/>
            <person name="Conaco C."/>
            <person name="Dacre M."/>
            <person name="Hellsten U."/>
            <person name="Larroux C."/>
            <person name="Putnam N.H."/>
            <person name="Stanke M."/>
            <person name="Adamska M."/>
            <person name="Darling A."/>
            <person name="Degnan S.M."/>
            <person name="Oakley T.H."/>
            <person name="Plachetzki D.C."/>
            <person name="Zhai Y."/>
            <person name="Adamski M."/>
            <person name="Calcino A."/>
            <person name="Cummins S.F."/>
            <person name="Goodstein D.M."/>
            <person name="Harris C."/>
            <person name="Jackson D.J."/>
            <person name="Leys S.P."/>
            <person name="Shu S."/>
            <person name="Woodcroft B.J."/>
            <person name="Vervoort M."/>
            <person name="Kosik K.S."/>
            <person name="Manning G."/>
            <person name="Degnan B.M."/>
            <person name="Rokhsar D.S."/>
        </authorList>
    </citation>
    <scope>NUCLEOTIDE SEQUENCE [LARGE SCALE GENOMIC DNA]</scope>
</reference>
<dbReference type="Pfam" id="PF02174">
    <property type="entry name" value="IRS"/>
    <property type="match status" value="1"/>
</dbReference>
<dbReference type="AlphaFoldDB" id="A0A1X7VCT6"/>
<dbReference type="EnsemblMetazoa" id="Aqu2.1.37559_001">
    <property type="protein sequence ID" value="Aqu2.1.37559_001"/>
    <property type="gene ID" value="Aqu2.1.37559"/>
</dbReference>
<keyword evidence="4" id="KW-1185">Reference proteome</keyword>
<dbReference type="PANTHER" id="PTHR19981">
    <property type="entry name" value="TALIN"/>
    <property type="match status" value="1"/>
</dbReference>
<gene>
    <name evidence="3" type="primary">109580678</name>
</gene>
<feature type="compositionally biased region" description="Polar residues" evidence="1">
    <location>
        <begin position="278"/>
        <end position="297"/>
    </location>
</feature>
<dbReference type="SUPFAM" id="SSF47031">
    <property type="entry name" value="Second domain of FERM"/>
    <property type="match status" value="1"/>
</dbReference>
<evidence type="ECO:0000313" key="3">
    <source>
        <dbReference type="EnsemblMetazoa" id="Aqu2.1.37559_001"/>
    </source>
</evidence>
<dbReference type="Gene3D" id="1.20.80.10">
    <property type="match status" value="1"/>
</dbReference>
<dbReference type="InterPro" id="IPR000299">
    <property type="entry name" value="FERM_domain"/>
</dbReference>
<dbReference type="InterPro" id="IPR014352">
    <property type="entry name" value="FERM/acyl-CoA-bd_prot_sf"/>
</dbReference>
<feature type="compositionally biased region" description="Polar residues" evidence="1">
    <location>
        <begin position="306"/>
        <end position="321"/>
    </location>
</feature>
<dbReference type="InterPro" id="IPR035963">
    <property type="entry name" value="FERM_2"/>
</dbReference>
<dbReference type="InterPro" id="IPR002404">
    <property type="entry name" value="IRS_PTB"/>
</dbReference>
<feature type="compositionally biased region" description="Low complexity" evidence="1">
    <location>
        <begin position="230"/>
        <end position="249"/>
    </location>
</feature>
<dbReference type="PROSITE" id="PS00660">
    <property type="entry name" value="FERM_1"/>
    <property type="match status" value="1"/>
</dbReference>
<dbReference type="GO" id="GO:0030036">
    <property type="term" value="P:actin cytoskeleton organization"/>
    <property type="evidence" value="ECO:0007669"/>
    <property type="project" value="TreeGrafter"/>
</dbReference>
<feature type="domain" description="FERM" evidence="2">
    <location>
        <begin position="536"/>
        <end position="870"/>
    </location>
</feature>
<reference evidence="3" key="2">
    <citation type="submission" date="2017-05" db="UniProtKB">
        <authorList>
            <consortium name="EnsemblMetazoa"/>
        </authorList>
    </citation>
    <scope>IDENTIFICATION</scope>
</reference>
<dbReference type="InterPro" id="IPR019748">
    <property type="entry name" value="FERM_central"/>
</dbReference>
<evidence type="ECO:0000256" key="1">
    <source>
        <dbReference type="SAM" id="MobiDB-lite"/>
    </source>
</evidence>
<dbReference type="Gene3D" id="2.30.29.30">
    <property type="entry name" value="Pleckstrin-homology domain (PH domain)/Phosphotyrosine-binding domain (PTB)"/>
    <property type="match status" value="1"/>
</dbReference>
<dbReference type="KEGG" id="aqu:109580678"/>
<dbReference type="GO" id="GO:0098609">
    <property type="term" value="P:cell-cell adhesion"/>
    <property type="evidence" value="ECO:0007669"/>
    <property type="project" value="TreeGrafter"/>
</dbReference>
<name>A0A1X7VCT6_AMPQE</name>
<dbReference type="Pfam" id="PF00373">
    <property type="entry name" value="FERM_M"/>
    <property type="match status" value="1"/>
</dbReference>
<proteinExistence type="predicted"/>
<protein>
    <recommendedName>
        <fullName evidence="2">FERM domain-containing protein</fullName>
    </recommendedName>
</protein>
<feature type="region of interest" description="Disordered" evidence="1">
    <location>
        <begin position="471"/>
        <end position="493"/>
    </location>
</feature>
<dbReference type="GO" id="GO:0005886">
    <property type="term" value="C:plasma membrane"/>
    <property type="evidence" value="ECO:0007669"/>
    <property type="project" value="TreeGrafter"/>
</dbReference>
<dbReference type="Proteomes" id="UP000007879">
    <property type="component" value="Unassembled WGS sequence"/>
</dbReference>
<dbReference type="InterPro" id="IPR019747">
    <property type="entry name" value="FERM_CS"/>
</dbReference>
<dbReference type="InParanoid" id="A0A1X7VCT6"/>
<sequence>MAFAIDDKNTSLVLRIRLAEVGDSNQSTPSSPDERELKVLRRTRVSHLLKTLSPAFGGLVVEKDFDAYLLRPDMDIQLDSACRLSDYQCKNQDVIELRRKDHPITLAVNIYSDEVRQYEVNASHPVYEIVKIIGKELGLENTKELSLALPSASEKAGISISSLNWLDVTRSLNSQGVEDGDMVLLRKKFFIFNEDVREAEKNDLLRRMIYNQLQTELAHAKTERKKKVSDAASFTNSSSSSDPESTSDTEGAVHSPDLLSSVIQAFESSERSAEYSGSDFSLSGSPNKKSSNSTGTKDSTRRERSSSLSADDTTQKSLQKTLSRHQHHVSANFPVTLPSDNESVYLCFQSSNMYLSTVPQVSDGGPTMLKKWSINSLINWERIDSGMKLMFSDEWHMIFSDELPQISHYLSHMKSIVSGKDAESEAKIVHAQIDTEDLLNSTSSTPGSSPMKKKTPSVTLSLVSIHSSVHSADSGEDEGLEDAGIGGEEGATGISYSPAHEIEVFSPSHKPTKRKTSISPPSYFGKGFKDLVENYVLIHVNVLDQEIRQILVNVNDPVRHTIREICATFDIQYPEEHYLRVPRTVEETIKSYGGKPKVSSRGFFSKRQDAVKQPNIVLNDDVPLVDQIDWNMRPYVFVLKRIGKDEVDAAEKYSLEIGEEWPDGEDSDVARYRMFYQSWIGFIQGDYPIIKSVAIRLAGLLAYIYHGSKSSSPFWPPYDYDIKAFLPEKYHDSFGIESDVLKAHQQNEGLDQNTAIDTVIELCRNLPSSNGLYFEIKVPASGTLRKKMERRMFGLRRDGLICFGKGLKTVCWNQQYSDISDWAISNSSFHLKFGNKGVGDLYGFSYQARQIMELMQTYAKMHYKTAKEKKGPSISDV</sequence>
<dbReference type="InterPro" id="IPR011993">
    <property type="entry name" value="PH-like_dom_sf"/>
</dbReference>
<dbReference type="Gene3D" id="3.10.20.90">
    <property type="entry name" value="Phosphatidylinositol 3-kinase Catalytic Subunit, Chain A, domain 1"/>
    <property type="match status" value="1"/>
</dbReference>